<evidence type="ECO:0008006" key="5">
    <source>
        <dbReference type="Google" id="ProtNLM"/>
    </source>
</evidence>
<keyword evidence="4" id="KW-1185">Reference proteome</keyword>
<dbReference type="EMBL" id="BMCG01000002">
    <property type="protein sequence ID" value="GGC02477.1"/>
    <property type="molecule type" value="Genomic_DNA"/>
</dbReference>
<evidence type="ECO:0000259" key="2">
    <source>
        <dbReference type="Pfam" id="PF16220"/>
    </source>
</evidence>
<accession>A0A8J2ULX5</accession>
<dbReference type="Pfam" id="PF16220">
    <property type="entry name" value="DUF4880"/>
    <property type="match status" value="1"/>
</dbReference>
<dbReference type="InterPro" id="IPR012373">
    <property type="entry name" value="Ferrdict_sens_TM"/>
</dbReference>
<protein>
    <recommendedName>
        <fullName evidence="5">Iron dicitrate transport regulator FecR</fullName>
    </recommendedName>
</protein>
<dbReference type="PIRSF" id="PIRSF018266">
    <property type="entry name" value="FecR"/>
    <property type="match status" value="1"/>
</dbReference>
<dbReference type="PANTHER" id="PTHR30273:SF2">
    <property type="entry name" value="PROTEIN FECR"/>
    <property type="match status" value="1"/>
</dbReference>
<reference evidence="3" key="1">
    <citation type="journal article" date="2014" name="Int. J. Syst. Evol. Microbiol.">
        <title>Complete genome sequence of Corynebacterium casei LMG S-19264T (=DSM 44701T), isolated from a smear-ripened cheese.</title>
        <authorList>
            <consortium name="US DOE Joint Genome Institute (JGI-PGF)"/>
            <person name="Walter F."/>
            <person name="Albersmeier A."/>
            <person name="Kalinowski J."/>
            <person name="Ruckert C."/>
        </authorList>
    </citation>
    <scope>NUCLEOTIDE SEQUENCE</scope>
    <source>
        <strain evidence="3">CCM 7086</strain>
    </source>
</reference>
<dbReference type="Pfam" id="PF04773">
    <property type="entry name" value="FecR"/>
    <property type="match status" value="1"/>
</dbReference>
<dbReference type="Gene3D" id="2.60.120.1440">
    <property type="match status" value="1"/>
</dbReference>
<feature type="domain" description="FecR protein" evidence="1">
    <location>
        <begin position="119"/>
        <end position="192"/>
    </location>
</feature>
<comment type="caution">
    <text evidence="3">The sequence shown here is derived from an EMBL/GenBank/DDBJ whole genome shotgun (WGS) entry which is preliminary data.</text>
</comment>
<evidence type="ECO:0000259" key="1">
    <source>
        <dbReference type="Pfam" id="PF04773"/>
    </source>
</evidence>
<evidence type="ECO:0000313" key="3">
    <source>
        <dbReference type="EMBL" id="GGC02477.1"/>
    </source>
</evidence>
<dbReference type="InterPro" id="IPR032623">
    <property type="entry name" value="FecR_N"/>
</dbReference>
<organism evidence="3 4">
    <name type="scientific">Oxalicibacterium flavum</name>
    <dbReference type="NCBI Taxonomy" id="179467"/>
    <lineage>
        <taxon>Bacteria</taxon>
        <taxon>Pseudomonadati</taxon>
        <taxon>Pseudomonadota</taxon>
        <taxon>Betaproteobacteria</taxon>
        <taxon>Burkholderiales</taxon>
        <taxon>Oxalobacteraceae</taxon>
        <taxon>Oxalicibacterium</taxon>
    </lineage>
</organism>
<gene>
    <name evidence="3" type="ORF">GCM10007205_09700</name>
</gene>
<evidence type="ECO:0000313" key="4">
    <source>
        <dbReference type="Proteomes" id="UP000620266"/>
    </source>
</evidence>
<dbReference type="RefSeq" id="WP_188395069.1">
    <property type="nucleotide sequence ID" value="NZ_BMCG01000002.1"/>
</dbReference>
<proteinExistence type="predicted"/>
<reference evidence="3" key="2">
    <citation type="submission" date="2020-09" db="EMBL/GenBank/DDBJ databases">
        <authorList>
            <person name="Sun Q."/>
            <person name="Sedlacek I."/>
        </authorList>
    </citation>
    <scope>NUCLEOTIDE SEQUENCE</scope>
    <source>
        <strain evidence="3">CCM 7086</strain>
    </source>
</reference>
<sequence>MPSREDAASPSYAALDAAIDWMVAWRSGEMSERDKRQFEAWKKAHPHHAQAWQQVAGTLERSFAPLREPRQGAAAAQAILRAPHAGRRKMVRGMLLFGVLGAAGAVALRDGSMVAAAADLHTGTGERRSFDLPDGSSVLLNACSAVDVRFDATQRVLYLRKGECIATTVADAARPFVIHTACGSVRTSATHAPAARFLLRQEAERSFVLALAQSVEVTSQGGETRTLQAGEALWFDRRQFGPLQQDMADRAAWEHGMLVAHDLPLADVIAAVRPYRTGFIRISPEAARLRVLGGFPLDDTDRLLESLVQTLPIRITYYSRWLAFIDTA</sequence>
<feature type="domain" description="FecR N-terminal" evidence="2">
    <location>
        <begin position="16"/>
        <end position="56"/>
    </location>
</feature>
<name>A0A8J2ULX5_9BURK</name>
<dbReference type="PANTHER" id="PTHR30273">
    <property type="entry name" value="PERIPLASMIC SIGNAL SENSOR AND SIGMA FACTOR ACTIVATOR FECR-RELATED"/>
    <property type="match status" value="1"/>
</dbReference>
<dbReference type="GO" id="GO:0016989">
    <property type="term" value="F:sigma factor antagonist activity"/>
    <property type="evidence" value="ECO:0007669"/>
    <property type="project" value="TreeGrafter"/>
</dbReference>
<dbReference type="AlphaFoldDB" id="A0A8J2ULX5"/>
<dbReference type="Proteomes" id="UP000620266">
    <property type="component" value="Unassembled WGS sequence"/>
</dbReference>
<dbReference type="InterPro" id="IPR006860">
    <property type="entry name" value="FecR"/>
</dbReference>